<dbReference type="Gene3D" id="1.10.287.1260">
    <property type="match status" value="1"/>
</dbReference>
<feature type="compositionally biased region" description="Low complexity" evidence="7">
    <location>
        <begin position="367"/>
        <end position="376"/>
    </location>
</feature>
<sequence length="376" mass="41610">MDYRAFVNSLDISLGNAIFALTVAVVSFVVIHTALALFRRHLCKLEEKHHDRPMAQLLKATLARTSNVMVVAISLLLGLSVLELPVPWDERVRHLWFIALGLQLALYLDRAVAVASQRYFRKHEKSTSADSPLTVAHTLTVWALKTALWVMFILALLSNLGINVTTFVASLGIGGVAVALAVQNILGDLFASLSIAVDKPFEVGDAILVDGNSGTVEHVGLKTTRIRADSGEQIVMGNSQLLKNTVRNYKRMQERRVPVTLKVNPATPQDAAAKVPPTLRKIVEAQEGVRFDRAHLKYLDQNFIEFEMVYYVLNPSYARFMDVQQAVMLGVMKEFDALGVSISAPSQTIAIEQQPTPKEDRRPAPSRPVSVPRQTH</sequence>
<dbReference type="GO" id="GO:0005886">
    <property type="term" value="C:plasma membrane"/>
    <property type="evidence" value="ECO:0007669"/>
    <property type="project" value="UniProtKB-SubCell"/>
</dbReference>
<comment type="similarity">
    <text evidence="2">Belongs to the MscS (TC 1.A.23) family.</text>
</comment>
<feature type="transmembrane region" description="Helical" evidence="8">
    <location>
        <begin position="12"/>
        <end position="38"/>
    </location>
</feature>
<dbReference type="OrthoDB" id="9775207at2"/>
<evidence type="ECO:0000256" key="1">
    <source>
        <dbReference type="ARBA" id="ARBA00004651"/>
    </source>
</evidence>
<evidence type="ECO:0000256" key="8">
    <source>
        <dbReference type="SAM" id="Phobius"/>
    </source>
</evidence>
<feature type="region of interest" description="Disordered" evidence="7">
    <location>
        <begin position="348"/>
        <end position="376"/>
    </location>
</feature>
<keyword evidence="6 8" id="KW-0472">Membrane</keyword>
<feature type="domain" description="Mechanosensitive ion channel transmembrane helices 2/3" evidence="10">
    <location>
        <begin position="144"/>
        <end position="183"/>
    </location>
</feature>
<keyword evidence="3" id="KW-1003">Cell membrane</keyword>
<evidence type="ECO:0000259" key="10">
    <source>
        <dbReference type="Pfam" id="PF21088"/>
    </source>
</evidence>
<feature type="transmembrane region" description="Helical" evidence="8">
    <location>
        <begin position="162"/>
        <end position="182"/>
    </location>
</feature>
<dbReference type="AlphaFoldDB" id="A0A4Y9RUM4"/>
<proteinExistence type="inferred from homology"/>
<feature type="transmembrane region" description="Helical" evidence="8">
    <location>
        <begin position="94"/>
        <end position="112"/>
    </location>
</feature>
<evidence type="ECO:0000256" key="4">
    <source>
        <dbReference type="ARBA" id="ARBA00022692"/>
    </source>
</evidence>
<evidence type="ECO:0000256" key="2">
    <source>
        <dbReference type="ARBA" id="ARBA00008017"/>
    </source>
</evidence>
<comment type="subcellular location">
    <subcellularLocation>
        <location evidence="1">Cell membrane</location>
        <topology evidence="1">Multi-pass membrane protein</topology>
    </subcellularLocation>
</comment>
<dbReference type="RefSeq" id="WP_135209398.1">
    <property type="nucleotide sequence ID" value="NZ_SPVF01000268.1"/>
</dbReference>
<evidence type="ECO:0000256" key="7">
    <source>
        <dbReference type="SAM" id="MobiDB-lite"/>
    </source>
</evidence>
<keyword evidence="5 8" id="KW-1133">Transmembrane helix</keyword>
<dbReference type="Pfam" id="PF00924">
    <property type="entry name" value="MS_channel_2nd"/>
    <property type="match status" value="1"/>
</dbReference>
<comment type="caution">
    <text evidence="11">The sequence shown here is derived from an EMBL/GenBank/DDBJ whole genome shotgun (WGS) entry which is preliminary data.</text>
</comment>
<dbReference type="Proteomes" id="UP000298438">
    <property type="component" value="Unassembled WGS sequence"/>
</dbReference>
<dbReference type="EMBL" id="SPVF01000268">
    <property type="protein sequence ID" value="TFW11319.1"/>
    <property type="molecule type" value="Genomic_DNA"/>
</dbReference>
<dbReference type="InterPro" id="IPR023408">
    <property type="entry name" value="MscS_beta-dom_sf"/>
</dbReference>
<evidence type="ECO:0000313" key="11">
    <source>
        <dbReference type="EMBL" id="TFW11319.1"/>
    </source>
</evidence>
<gene>
    <name evidence="11" type="ORF">E4L96_22175</name>
</gene>
<keyword evidence="12" id="KW-1185">Reference proteome</keyword>
<dbReference type="InterPro" id="IPR010920">
    <property type="entry name" value="LSM_dom_sf"/>
</dbReference>
<dbReference type="SUPFAM" id="SSF50182">
    <property type="entry name" value="Sm-like ribonucleoproteins"/>
    <property type="match status" value="1"/>
</dbReference>
<feature type="transmembrane region" description="Helical" evidence="8">
    <location>
        <begin position="62"/>
        <end position="82"/>
    </location>
</feature>
<evidence type="ECO:0000256" key="6">
    <source>
        <dbReference type="ARBA" id="ARBA00023136"/>
    </source>
</evidence>
<evidence type="ECO:0000259" key="9">
    <source>
        <dbReference type="Pfam" id="PF00924"/>
    </source>
</evidence>
<reference evidence="11 12" key="1">
    <citation type="submission" date="2019-03" db="EMBL/GenBank/DDBJ databases">
        <title>Draft Genome Sequence of Massilia arenosa sp. nov., a Novel Massilia Species Isolated from a Sandy-loam Maize Soil.</title>
        <authorList>
            <person name="Raths R."/>
            <person name="Peta V."/>
            <person name="Bucking H."/>
        </authorList>
    </citation>
    <scope>NUCLEOTIDE SEQUENCE [LARGE SCALE GENOMIC DNA]</scope>
    <source>
        <strain evidence="11 12">MC02</strain>
    </source>
</reference>
<feature type="domain" description="Mechanosensitive ion channel MscS" evidence="9">
    <location>
        <begin position="184"/>
        <end position="251"/>
    </location>
</feature>
<dbReference type="SUPFAM" id="SSF82689">
    <property type="entry name" value="Mechanosensitive channel protein MscS (YggB), C-terminal domain"/>
    <property type="match status" value="1"/>
</dbReference>
<evidence type="ECO:0000256" key="5">
    <source>
        <dbReference type="ARBA" id="ARBA00022989"/>
    </source>
</evidence>
<dbReference type="SUPFAM" id="SSF82861">
    <property type="entry name" value="Mechanosensitive channel protein MscS (YggB), transmembrane region"/>
    <property type="match status" value="1"/>
</dbReference>
<keyword evidence="4 8" id="KW-0812">Transmembrane</keyword>
<dbReference type="GO" id="GO:0008381">
    <property type="term" value="F:mechanosensitive monoatomic ion channel activity"/>
    <property type="evidence" value="ECO:0007669"/>
    <property type="project" value="UniProtKB-ARBA"/>
</dbReference>
<feature type="transmembrane region" description="Helical" evidence="8">
    <location>
        <begin position="133"/>
        <end position="156"/>
    </location>
</feature>
<dbReference type="Gene3D" id="2.30.30.60">
    <property type="match status" value="1"/>
</dbReference>
<dbReference type="Gene3D" id="3.30.70.100">
    <property type="match status" value="1"/>
</dbReference>
<dbReference type="InterPro" id="IPR049142">
    <property type="entry name" value="MS_channel_1st"/>
</dbReference>
<name>A0A4Y9RUM4_9BURK</name>
<organism evidence="11 12">
    <name type="scientific">Zemynaea arenosa</name>
    <dbReference type="NCBI Taxonomy" id="2561931"/>
    <lineage>
        <taxon>Bacteria</taxon>
        <taxon>Pseudomonadati</taxon>
        <taxon>Pseudomonadota</taxon>
        <taxon>Betaproteobacteria</taxon>
        <taxon>Burkholderiales</taxon>
        <taxon>Oxalobacteraceae</taxon>
        <taxon>Telluria group</taxon>
        <taxon>Zemynaea</taxon>
    </lineage>
</organism>
<evidence type="ECO:0000313" key="12">
    <source>
        <dbReference type="Proteomes" id="UP000298438"/>
    </source>
</evidence>
<dbReference type="Pfam" id="PF21088">
    <property type="entry name" value="MS_channel_1st"/>
    <property type="match status" value="1"/>
</dbReference>
<evidence type="ECO:0000256" key="3">
    <source>
        <dbReference type="ARBA" id="ARBA00022475"/>
    </source>
</evidence>
<dbReference type="InterPro" id="IPR006685">
    <property type="entry name" value="MscS_channel_2nd"/>
</dbReference>
<protein>
    <submittedName>
        <fullName evidence="11">Mechanosensitive ion channel family protein</fullName>
    </submittedName>
</protein>
<accession>A0A4Y9RUM4</accession>
<dbReference type="InterPro" id="IPR011014">
    <property type="entry name" value="MscS_channel_TM-2"/>
</dbReference>
<dbReference type="PANTHER" id="PTHR30566:SF25">
    <property type="entry name" value="INNER MEMBRANE PROTEIN"/>
    <property type="match status" value="1"/>
</dbReference>
<dbReference type="InterPro" id="IPR011066">
    <property type="entry name" value="MscS_channel_C_sf"/>
</dbReference>
<dbReference type="PANTHER" id="PTHR30566">
    <property type="entry name" value="YNAI-RELATED MECHANOSENSITIVE ION CHANNEL"/>
    <property type="match status" value="1"/>
</dbReference>